<accession>A0ABW5JZD2</accession>
<reference evidence="2" key="1">
    <citation type="journal article" date="2019" name="Int. J. Syst. Evol. Microbiol.">
        <title>The Global Catalogue of Microorganisms (GCM) 10K type strain sequencing project: providing services to taxonomists for standard genome sequencing and annotation.</title>
        <authorList>
            <consortium name="The Broad Institute Genomics Platform"/>
            <consortium name="The Broad Institute Genome Sequencing Center for Infectious Disease"/>
            <person name="Wu L."/>
            <person name="Ma J."/>
        </authorList>
    </citation>
    <scope>NUCLEOTIDE SEQUENCE [LARGE SCALE GENOMIC DNA]</scope>
    <source>
        <strain evidence="2">KCTC 42808</strain>
    </source>
</reference>
<proteinExistence type="predicted"/>
<gene>
    <name evidence="1" type="ORF">ACFSSB_00625</name>
</gene>
<dbReference type="Proteomes" id="UP001597467">
    <property type="component" value="Unassembled WGS sequence"/>
</dbReference>
<sequence>MKSYRDFIVWKKLASMFKLSYRFLIQFLEEEIVGLTSATKNLYKLNRCLMH</sequence>
<name>A0ABW5JZD2_9FLAO</name>
<evidence type="ECO:0000313" key="2">
    <source>
        <dbReference type="Proteomes" id="UP001597467"/>
    </source>
</evidence>
<evidence type="ECO:0008006" key="3">
    <source>
        <dbReference type="Google" id="ProtNLM"/>
    </source>
</evidence>
<protein>
    <recommendedName>
        <fullName evidence="3">Four helix bundle protein</fullName>
    </recommendedName>
</protein>
<keyword evidence="2" id="KW-1185">Reference proteome</keyword>
<evidence type="ECO:0000313" key="1">
    <source>
        <dbReference type="EMBL" id="MFD2540805.1"/>
    </source>
</evidence>
<dbReference type="EMBL" id="JBHULM010000001">
    <property type="protein sequence ID" value="MFD2540805.1"/>
    <property type="molecule type" value="Genomic_DNA"/>
</dbReference>
<comment type="caution">
    <text evidence="1">The sequence shown here is derived from an EMBL/GenBank/DDBJ whole genome shotgun (WGS) entry which is preliminary data.</text>
</comment>
<organism evidence="1 2">
    <name type="scientific">Lacinutrix gracilariae</name>
    <dbReference type="NCBI Taxonomy" id="1747198"/>
    <lineage>
        <taxon>Bacteria</taxon>
        <taxon>Pseudomonadati</taxon>
        <taxon>Bacteroidota</taxon>
        <taxon>Flavobacteriia</taxon>
        <taxon>Flavobacteriales</taxon>
        <taxon>Flavobacteriaceae</taxon>
        <taxon>Lacinutrix</taxon>
    </lineage>
</organism>